<evidence type="ECO:0000256" key="1">
    <source>
        <dbReference type="SAM" id="MobiDB-lite"/>
    </source>
</evidence>
<proteinExistence type="predicted"/>
<keyword evidence="2" id="KW-0812">Transmembrane</keyword>
<keyword evidence="2" id="KW-1133">Transmembrane helix</keyword>
<dbReference type="Gene3D" id="2.160.20.10">
    <property type="entry name" value="Single-stranded right-handed beta-helix, Pectin lyase-like"/>
    <property type="match status" value="1"/>
</dbReference>
<dbReference type="SUPFAM" id="SSF51126">
    <property type="entry name" value="Pectin lyase-like"/>
    <property type="match status" value="1"/>
</dbReference>
<dbReference type="EMBL" id="JBBMFS010000004">
    <property type="protein sequence ID" value="MEQ2554529.1"/>
    <property type="molecule type" value="Genomic_DNA"/>
</dbReference>
<name>A0ABV1H492_9FIRM</name>
<evidence type="ECO:0000259" key="4">
    <source>
        <dbReference type="PROSITE" id="PS50853"/>
    </source>
</evidence>
<dbReference type="PANTHER" id="PTHR31339:SF9">
    <property type="entry name" value="PLASMIN AND FIBRONECTIN-BINDING PROTEIN A"/>
    <property type="match status" value="1"/>
</dbReference>
<keyword evidence="3" id="KW-0732">Signal</keyword>
<feature type="region of interest" description="Disordered" evidence="1">
    <location>
        <begin position="1431"/>
        <end position="1516"/>
    </location>
</feature>
<keyword evidence="2" id="KW-0472">Membrane</keyword>
<dbReference type="CDD" id="cd00063">
    <property type="entry name" value="FN3"/>
    <property type="match status" value="2"/>
</dbReference>
<dbReference type="InterPro" id="IPR036116">
    <property type="entry name" value="FN3_sf"/>
</dbReference>
<gene>
    <name evidence="5" type="ORF">WMO37_05770</name>
</gene>
<dbReference type="InterPro" id="IPR012334">
    <property type="entry name" value="Pectin_lyas_fold"/>
</dbReference>
<organism evidence="5 6">
    <name type="scientific">Lachnospira intestinalis</name>
    <dbReference type="NCBI Taxonomy" id="3133158"/>
    <lineage>
        <taxon>Bacteria</taxon>
        <taxon>Bacillati</taxon>
        <taxon>Bacillota</taxon>
        <taxon>Clostridia</taxon>
        <taxon>Lachnospirales</taxon>
        <taxon>Lachnospiraceae</taxon>
        <taxon>Lachnospira</taxon>
    </lineage>
</organism>
<evidence type="ECO:0000256" key="3">
    <source>
        <dbReference type="SAM" id="SignalP"/>
    </source>
</evidence>
<sequence length="1553" mass="167107">MRRSLKKMMAVGLTTAMTVGSISFQGLSANAAGLPTTDGHNKYVNSEVFNVISDDSFGTKELENPLFDKTTGSSDISNLQVPTLAYDDTSIALVWDKPEKYDNVADYNVYVNGTLDGTARKNYEENAKWADTYMKSFYEYYETNSDVDMVNVDIHSYRATGLTPDTEYTFKVVAVDKDGKELGTAKEISQKTTVKPEEFNILDYGAVATEGYTSYNDEVNALVEKNTKAIQAAIDACTPGGKVVIPQAEDGKVFVSGALWLKSDITVELDGTLWASPNSDHFEIGFLMYPFYTDTRGWGLLNATSADENAPLENIRITGNGTLYGNGWKYGVGDKMYEDGYTSNTGVNTQAGDPSDTENYGLPRYMGGSNTKVYYYGIQAADSAKKYLANLTNEDGSRKYSDELINSLSGYIEKDLADNGKVDKNGKDKFIDVETGNNAGIEKADITNAYATRSSLLIMRNVSNVYVGDITVENPANHSVNILDSRNISTENVKVFSYDGNNGDGLGFGCSQNVICWNNFTDTGDDNLGFGASVGEGARDSDIQTNSEIWMFNNFLREGHGGLAAGSHTGNGIQDVLFEDTVMNHIDMAFRFKSAPTNGGFIANITMRDCAVADTQQAWVLTTSYSDPNSASTTEFAEIGKFYNFASYNVSVYGVQYNTVQVLADVDPVSNPQKPWHTHSHLYFQDITFGNVGTNGGFKNKNGWESLIGCENSVFYNFKTVSYAKKAVDKKTDKTWNNMQYCKDIVFQGTTWDSVNNCTDKMQNMMSGITVKDSTVKAEVVPAVTEPDSGSTGGEGEETTVKAAWDAAAIAAATTTANGLTAHADANDANGGWKTATVAEADTTGEGAVWPVGTEYVVSGKTKAMDSDGKTQSKGTIPVSGCFLTYEAAEDGVLSIDQKTLATKRFYVVDSDGKVVVDYQNTNAKDTAAKYETLTAQVQAGKTYYIYANGATANILKITFATKTAGTAAQTAVQAQTAKASDGRQVKLSWNAVENGAEEVFYGVDTYVDGEKVDITDGITGTETIMDRLSSGVTYTFKVYVSEKGDNANSMSVTGQNKTLLGEVTVTVDGEKDTADIEAPENVTSELASAVYTHAQGTWTAISSSDARIRGYKIYANGKLVNTVYNYQIPKFATAETVSKQIGRLTPGTENTVEIVAFTDAGVEYKYPQAQITTLGSYDYKAPVFAENAKVTAEVKDNDVVLTWTAATDDTAVGGYRVYVDGTPVVPEGKDFNPVNGDYTTAETTYTVTGLDLTKDHTFTIQAGDTWWKAAQTMGTYDKMAGFNWTVEGISTTLSARYESDSAVTDASGANIAVAVKADAGVIPSGSQLKVTALGEGNAYDAVKKSFDNKKFSLLDIRLLDTEGNVIQPDGTVTVTISVPNGYDSAKTKVFYVAEDGSMEDVNAVYADGKMTFTVAHFSNYVIVDETVVKDNDNSNTGDDNQNNGGQNNGNQNGGNQNNGGQNNGNQNGGNQNNGGQNNGNQSGDNQNNGGQNNADQNSNNQNNSQNGGAVSDHTDTGVKTGDSFAMWFYVILMAAAAGFAGCLVMKKKKLEK</sequence>
<evidence type="ECO:0000313" key="5">
    <source>
        <dbReference type="EMBL" id="MEQ2554529.1"/>
    </source>
</evidence>
<dbReference type="Gene3D" id="2.60.40.10">
    <property type="entry name" value="Immunoglobulins"/>
    <property type="match status" value="4"/>
</dbReference>
<feature type="compositionally biased region" description="Low complexity" evidence="1">
    <location>
        <begin position="1434"/>
        <end position="1509"/>
    </location>
</feature>
<dbReference type="InterPro" id="IPR051801">
    <property type="entry name" value="GH28_Enzymes"/>
</dbReference>
<dbReference type="InterPro" id="IPR003961">
    <property type="entry name" value="FN3_dom"/>
</dbReference>
<evidence type="ECO:0000256" key="2">
    <source>
        <dbReference type="SAM" id="Phobius"/>
    </source>
</evidence>
<evidence type="ECO:0000313" key="6">
    <source>
        <dbReference type="Proteomes" id="UP001546774"/>
    </source>
</evidence>
<accession>A0ABV1H492</accession>
<feature type="chain" id="PRO_5045138750" description="Fibronectin type-III domain-containing protein" evidence="3">
    <location>
        <begin position="32"/>
        <end position="1553"/>
    </location>
</feature>
<feature type="domain" description="Fibronectin type-III" evidence="4">
    <location>
        <begin position="1079"/>
        <end position="1177"/>
    </location>
</feature>
<dbReference type="SUPFAM" id="SSF49265">
    <property type="entry name" value="Fibronectin type III"/>
    <property type="match status" value="2"/>
</dbReference>
<dbReference type="InterPro" id="IPR013783">
    <property type="entry name" value="Ig-like_fold"/>
</dbReference>
<feature type="signal peptide" evidence="3">
    <location>
        <begin position="1"/>
        <end position="31"/>
    </location>
</feature>
<comment type="caution">
    <text evidence="5">The sequence shown here is derived from an EMBL/GenBank/DDBJ whole genome shotgun (WGS) entry which is preliminary data.</text>
</comment>
<feature type="transmembrane region" description="Helical" evidence="2">
    <location>
        <begin position="1525"/>
        <end position="1546"/>
    </location>
</feature>
<protein>
    <recommendedName>
        <fullName evidence="4">Fibronectin type-III domain-containing protein</fullName>
    </recommendedName>
</protein>
<dbReference type="SMART" id="SM00060">
    <property type="entry name" value="FN3"/>
    <property type="match status" value="4"/>
</dbReference>
<dbReference type="Pfam" id="PF00041">
    <property type="entry name" value="fn3"/>
    <property type="match status" value="1"/>
</dbReference>
<dbReference type="PANTHER" id="PTHR31339">
    <property type="entry name" value="PECTIN LYASE-RELATED"/>
    <property type="match status" value="1"/>
</dbReference>
<dbReference type="PROSITE" id="PS50853">
    <property type="entry name" value="FN3"/>
    <property type="match status" value="1"/>
</dbReference>
<reference evidence="5" key="1">
    <citation type="submission" date="2024-03" db="EMBL/GenBank/DDBJ databases">
        <title>Human intestinal bacterial collection.</title>
        <authorList>
            <person name="Pauvert C."/>
            <person name="Hitch T.C.A."/>
            <person name="Clavel T."/>
        </authorList>
    </citation>
    <scope>NUCLEOTIDE SEQUENCE [LARGE SCALE GENOMIC DNA]</scope>
    <source>
        <strain evidence="5">CLA-AA-H89B</strain>
    </source>
</reference>
<keyword evidence="6" id="KW-1185">Reference proteome</keyword>
<dbReference type="Proteomes" id="UP001546774">
    <property type="component" value="Unassembled WGS sequence"/>
</dbReference>
<dbReference type="InterPro" id="IPR011050">
    <property type="entry name" value="Pectin_lyase_fold/virulence"/>
</dbReference>